<dbReference type="PROSITE" id="PS50253">
    <property type="entry name" value="COX3"/>
    <property type="match status" value="1"/>
</dbReference>
<comment type="catalytic activity">
    <reaction evidence="8">
        <text>4 Fe(II)-[cytochrome c] + O2 + 8 H(+)(in) = 4 Fe(III)-[cytochrome c] + 2 H2O + 4 H(+)(out)</text>
        <dbReference type="Rhea" id="RHEA:11436"/>
        <dbReference type="Rhea" id="RHEA-COMP:10350"/>
        <dbReference type="Rhea" id="RHEA-COMP:14399"/>
        <dbReference type="ChEBI" id="CHEBI:15377"/>
        <dbReference type="ChEBI" id="CHEBI:15378"/>
        <dbReference type="ChEBI" id="CHEBI:15379"/>
        <dbReference type="ChEBI" id="CHEBI:29033"/>
        <dbReference type="ChEBI" id="CHEBI:29034"/>
        <dbReference type="EC" id="7.1.1.9"/>
    </reaction>
    <physiologicalReaction direction="left-to-right" evidence="8">
        <dbReference type="Rhea" id="RHEA:11437"/>
    </physiologicalReaction>
</comment>
<dbReference type="AlphaFoldDB" id="A0A7G7YDU0"/>
<protein>
    <recommendedName>
        <fullName evidence="3 9">Cytochrome c oxidase subunit 3</fullName>
    </recommendedName>
</protein>
<dbReference type="InterPro" id="IPR024791">
    <property type="entry name" value="Cyt_c/ubiquinol_Oxase_su3"/>
</dbReference>
<feature type="domain" description="Heme-copper oxidase subunit III family profile" evidence="11">
    <location>
        <begin position="10"/>
        <end position="254"/>
    </location>
</feature>
<evidence type="ECO:0000256" key="3">
    <source>
        <dbReference type="ARBA" id="ARBA00015944"/>
    </source>
</evidence>
<dbReference type="InterPro" id="IPR000298">
    <property type="entry name" value="Cyt_c_oxidase-like_su3"/>
</dbReference>
<dbReference type="InterPro" id="IPR013833">
    <property type="entry name" value="Cyt_c_oxidase_su3_a-hlx"/>
</dbReference>
<evidence type="ECO:0000256" key="9">
    <source>
        <dbReference type="RuleBase" id="RU003375"/>
    </source>
</evidence>
<name>A0A7G7YDU0_9APHY</name>
<dbReference type="PANTHER" id="PTHR11403:SF7">
    <property type="entry name" value="CYTOCHROME C OXIDASE SUBUNIT 3"/>
    <property type="match status" value="1"/>
</dbReference>
<evidence type="ECO:0000256" key="5">
    <source>
        <dbReference type="ARBA" id="ARBA00022967"/>
    </source>
</evidence>
<dbReference type="GO" id="GO:0045277">
    <property type="term" value="C:respiratory chain complex IV"/>
    <property type="evidence" value="ECO:0007669"/>
    <property type="project" value="UniProtKB-ARBA"/>
</dbReference>
<dbReference type="GO" id="GO:0006123">
    <property type="term" value="P:mitochondrial electron transport, cytochrome c to oxygen"/>
    <property type="evidence" value="ECO:0007669"/>
    <property type="project" value="TreeGrafter"/>
</dbReference>
<feature type="transmembrane region" description="Helical" evidence="10">
    <location>
        <begin position="87"/>
        <end position="110"/>
    </location>
</feature>
<feature type="transmembrane region" description="Helical" evidence="10">
    <location>
        <begin position="46"/>
        <end position="66"/>
    </location>
</feature>
<feature type="transmembrane region" description="Helical" evidence="10">
    <location>
        <begin position="162"/>
        <end position="182"/>
    </location>
</feature>
<keyword evidence="7 10" id="KW-0472">Membrane</keyword>
<proteinExistence type="inferred from homology"/>
<comment type="function">
    <text evidence="9">Component of the cytochrome c oxidase, the last enzyme in the mitochondrial electron transport chain which drives oxidative phosphorylation. The respiratory chain contains 3 multisubunit complexes succinate dehydrogenase (complex II, CII), ubiquinol-cytochrome c oxidoreductase (cytochrome b-c1 complex, complex III, CIII) and cytochrome c oxidase (complex IV, CIV), that cooperate to transfer electrons derived from NADH and succinate to molecular oxygen, creating an electrochemical gradient over the inner membrane that drives transmembrane transport and the ATP synthase. Cytochrome c oxidase is the component of the respiratory chain that catalyzes the reduction of oxygen to water. Electrons originating from reduced cytochrome c in the intermembrane space (IMS) are transferred via the dinuclear copper A center (CU(A)) of subunit 2 and heme A of subunit 1 to the active site in subunit 1, a binuclear center (BNC) formed by heme A3 and copper B (CU(B)). The BNC reduces molecular oxygen to 2 water molecules using 4 electrons from cytochrome c in the IMS and 4 protons from the mitochondrial matrix.</text>
</comment>
<evidence type="ECO:0000256" key="8">
    <source>
        <dbReference type="ARBA" id="ARBA00049512"/>
    </source>
</evidence>
<evidence type="ECO:0000256" key="6">
    <source>
        <dbReference type="ARBA" id="ARBA00022989"/>
    </source>
</evidence>
<evidence type="ECO:0000256" key="1">
    <source>
        <dbReference type="ARBA" id="ARBA00004448"/>
    </source>
</evidence>
<evidence type="ECO:0000256" key="2">
    <source>
        <dbReference type="ARBA" id="ARBA00010581"/>
    </source>
</evidence>
<dbReference type="Pfam" id="PF00510">
    <property type="entry name" value="COX3"/>
    <property type="match status" value="1"/>
</dbReference>
<dbReference type="GeneID" id="59143104"/>
<sequence length="254" mass="28189">MITINRNLIQNFPFHLVEISPWPLLVSFTLLSMAIGGVMYMHGYPYGGSLLSLGFLLTASGMTLWFRDIIAEASYLGCHTSHVQKGLTIGVILFIISEVFAFLSIFWGFFHSSLSPAIEIGGCWPPADPFAIPLLNTILLLSSGAFVTFAHHSLIQGNREGAIIGTLLTIVLAIIFTALQYYEYNQASFTFSDSVYGSVFFASTGSNTLRKIAIFYRTIFIAVAFFRIINYHLTTGHHVGYEAAIIYWHFVDSS</sequence>
<dbReference type="RefSeq" id="YP_009926602.1">
    <property type="nucleotide sequence ID" value="NC_050681.1"/>
</dbReference>
<accession>A0A7G7YDU0</accession>
<keyword evidence="4 9" id="KW-0812">Transmembrane</keyword>
<dbReference type="GO" id="GO:0004129">
    <property type="term" value="F:cytochrome-c oxidase activity"/>
    <property type="evidence" value="ECO:0007669"/>
    <property type="project" value="UniProtKB-EC"/>
</dbReference>
<dbReference type="EMBL" id="MT079861">
    <property type="protein sequence ID" value="QNH92660.1"/>
    <property type="molecule type" value="Genomic_DNA"/>
</dbReference>
<dbReference type="SUPFAM" id="SSF81452">
    <property type="entry name" value="Cytochrome c oxidase subunit III-like"/>
    <property type="match status" value="1"/>
</dbReference>
<feature type="transmembrane region" description="Helical" evidence="10">
    <location>
        <begin position="130"/>
        <end position="150"/>
    </location>
</feature>
<evidence type="ECO:0000256" key="4">
    <source>
        <dbReference type="ARBA" id="ARBA00022692"/>
    </source>
</evidence>
<dbReference type="FunFam" id="1.10.287.70:FF:000082">
    <property type="entry name" value="Cytochrome c oxidase subunit 3"/>
    <property type="match status" value="1"/>
</dbReference>
<comment type="subcellular location">
    <subcellularLocation>
        <location evidence="1">Mitochondrion inner membrane</location>
        <topology evidence="1">Multi-pass membrane protein</topology>
    </subcellularLocation>
</comment>
<dbReference type="InterPro" id="IPR033945">
    <property type="entry name" value="Cyt_c_oxase_su3_dom"/>
</dbReference>
<dbReference type="InterPro" id="IPR035973">
    <property type="entry name" value="Cyt_c_oxidase_su3-like_sf"/>
</dbReference>
<gene>
    <name evidence="12" type="primary">cox3</name>
</gene>
<dbReference type="PANTHER" id="PTHR11403">
    <property type="entry name" value="CYTOCHROME C OXIDASE SUBUNIT III"/>
    <property type="match status" value="1"/>
</dbReference>
<dbReference type="GO" id="GO:0005743">
    <property type="term" value="C:mitochondrial inner membrane"/>
    <property type="evidence" value="ECO:0007669"/>
    <property type="project" value="UniProtKB-SubCell"/>
</dbReference>
<evidence type="ECO:0000256" key="7">
    <source>
        <dbReference type="ARBA" id="ARBA00023136"/>
    </source>
</evidence>
<geneLocation type="mitochondrion" evidence="12"/>
<keyword evidence="5" id="KW-1278">Translocase</keyword>
<feature type="transmembrane region" description="Helical" evidence="10">
    <location>
        <begin position="21"/>
        <end position="40"/>
    </location>
</feature>
<keyword evidence="9 12" id="KW-0496">Mitochondrion</keyword>
<feature type="transmembrane region" description="Helical" evidence="10">
    <location>
        <begin position="212"/>
        <end position="229"/>
    </location>
</feature>
<reference evidence="12" key="1">
    <citation type="journal article" date="2020" name="Front. Microbiol.">
        <title>Characterization of Two Mitochondrial Genomes and Gene Expression Analysis Reveal Clues for Variations, Evolution, and Large-Sclerotium Formation in Medical Fungus Wolfiporia cocos.</title>
        <authorList>
            <person name="Chen M."/>
            <person name="Chen N."/>
            <person name="Wu T."/>
            <person name="Bian Y."/>
            <person name="Deng Y."/>
            <person name="Xu Z."/>
        </authorList>
    </citation>
    <scope>NUCLEOTIDE SEQUENCE</scope>
    <source>
        <strain evidence="12">BL16</strain>
    </source>
</reference>
<dbReference type="CDD" id="cd01665">
    <property type="entry name" value="Cyt_c_Oxidase_III"/>
    <property type="match status" value="1"/>
</dbReference>
<evidence type="ECO:0000259" key="11">
    <source>
        <dbReference type="PROSITE" id="PS50253"/>
    </source>
</evidence>
<dbReference type="Gene3D" id="1.20.120.80">
    <property type="entry name" value="Cytochrome c oxidase, subunit III, four-helix bundle"/>
    <property type="match status" value="1"/>
</dbReference>
<comment type="similarity">
    <text evidence="2 9">Belongs to the cytochrome c oxidase subunit 3 family.</text>
</comment>
<evidence type="ECO:0000256" key="10">
    <source>
        <dbReference type="SAM" id="Phobius"/>
    </source>
</evidence>
<dbReference type="Gene3D" id="1.10.287.70">
    <property type="match status" value="1"/>
</dbReference>
<keyword evidence="6 10" id="KW-1133">Transmembrane helix</keyword>
<evidence type="ECO:0000313" key="12">
    <source>
        <dbReference type="EMBL" id="QNH92660.1"/>
    </source>
</evidence>
<organism evidence="12">
    <name type="scientific">Wolfiporia cocos</name>
    <dbReference type="NCBI Taxonomy" id="81056"/>
    <lineage>
        <taxon>Eukaryota</taxon>
        <taxon>Fungi</taxon>
        <taxon>Dikarya</taxon>
        <taxon>Basidiomycota</taxon>
        <taxon>Agaricomycotina</taxon>
        <taxon>Agaricomycetes</taxon>
        <taxon>Polyporales</taxon>
        <taxon>Phaeolaceae</taxon>
        <taxon>Wolfiporia</taxon>
    </lineage>
</organism>